<sequence>MLETNKVEASEALFTILQQRQEVLYSDNTKLHAELAELKTLHEGLERESKEARESEDLTRKRCEFLEEENEKVKAQAKQEAAKMKALERDSAELETLKASLLALVSRYQKEV</sequence>
<evidence type="ECO:0000313" key="2">
    <source>
        <dbReference type="EMBL" id="KAF2121409.1"/>
    </source>
</evidence>
<proteinExistence type="predicted"/>
<dbReference type="Proteomes" id="UP000799770">
    <property type="component" value="Unassembled WGS sequence"/>
</dbReference>
<name>A0A6A5ZPL8_9PLEO</name>
<evidence type="ECO:0000256" key="1">
    <source>
        <dbReference type="SAM" id="Coils"/>
    </source>
</evidence>
<keyword evidence="1" id="KW-0175">Coiled coil</keyword>
<gene>
    <name evidence="2" type="ORF">BDV96DRAFT_640802</name>
</gene>
<feature type="coiled-coil region" evidence="1">
    <location>
        <begin position="28"/>
        <end position="104"/>
    </location>
</feature>
<organism evidence="2 3">
    <name type="scientific">Lophiotrema nucula</name>
    <dbReference type="NCBI Taxonomy" id="690887"/>
    <lineage>
        <taxon>Eukaryota</taxon>
        <taxon>Fungi</taxon>
        <taxon>Dikarya</taxon>
        <taxon>Ascomycota</taxon>
        <taxon>Pezizomycotina</taxon>
        <taxon>Dothideomycetes</taxon>
        <taxon>Pleosporomycetidae</taxon>
        <taxon>Pleosporales</taxon>
        <taxon>Lophiotremataceae</taxon>
        <taxon>Lophiotrema</taxon>
    </lineage>
</organism>
<dbReference type="EMBL" id="ML977312">
    <property type="protein sequence ID" value="KAF2121409.1"/>
    <property type="molecule type" value="Genomic_DNA"/>
</dbReference>
<accession>A0A6A5ZPL8</accession>
<keyword evidence="3" id="KW-1185">Reference proteome</keyword>
<dbReference type="AlphaFoldDB" id="A0A6A5ZPL8"/>
<evidence type="ECO:0000313" key="3">
    <source>
        <dbReference type="Proteomes" id="UP000799770"/>
    </source>
</evidence>
<protein>
    <submittedName>
        <fullName evidence="2">Uncharacterized protein</fullName>
    </submittedName>
</protein>
<reference evidence="2" key="1">
    <citation type="journal article" date="2020" name="Stud. Mycol.">
        <title>101 Dothideomycetes genomes: a test case for predicting lifestyles and emergence of pathogens.</title>
        <authorList>
            <person name="Haridas S."/>
            <person name="Albert R."/>
            <person name="Binder M."/>
            <person name="Bloem J."/>
            <person name="Labutti K."/>
            <person name="Salamov A."/>
            <person name="Andreopoulos B."/>
            <person name="Baker S."/>
            <person name="Barry K."/>
            <person name="Bills G."/>
            <person name="Bluhm B."/>
            <person name="Cannon C."/>
            <person name="Castanera R."/>
            <person name="Culley D."/>
            <person name="Daum C."/>
            <person name="Ezra D."/>
            <person name="Gonzalez J."/>
            <person name="Henrissat B."/>
            <person name="Kuo A."/>
            <person name="Liang C."/>
            <person name="Lipzen A."/>
            <person name="Lutzoni F."/>
            <person name="Magnuson J."/>
            <person name="Mondo S."/>
            <person name="Nolan M."/>
            <person name="Ohm R."/>
            <person name="Pangilinan J."/>
            <person name="Park H.-J."/>
            <person name="Ramirez L."/>
            <person name="Alfaro M."/>
            <person name="Sun H."/>
            <person name="Tritt A."/>
            <person name="Yoshinaga Y."/>
            <person name="Zwiers L.-H."/>
            <person name="Turgeon B."/>
            <person name="Goodwin S."/>
            <person name="Spatafora J."/>
            <person name="Crous P."/>
            <person name="Grigoriev I."/>
        </authorList>
    </citation>
    <scope>NUCLEOTIDE SEQUENCE</scope>
    <source>
        <strain evidence="2">CBS 627.86</strain>
    </source>
</reference>